<accession>A0ABQ2A4M2</accession>
<comment type="caution">
    <text evidence="2">The sequence shown here is derived from an EMBL/GenBank/DDBJ whole genome shotgun (WGS) entry which is preliminary data.</text>
</comment>
<gene>
    <name evidence="2" type="ORF">GCM10007362_39460</name>
</gene>
<protein>
    <recommendedName>
        <fullName evidence="1">Aminoglycoside phosphotransferase domain-containing protein</fullName>
    </recommendedName>
</protein>
<name>A0ABQ2A4M2_9BACL</name>
<dbReference type="Gene3D" id="3.90.1200.10">
    <property type="match status" value="1"/>
</dbReference>
<evidence type="ECO:0000313" key="3">
    <source>
        <dbReference type="Proteomes" id="UP000605427"/>
    </source>
</evidence>
<dbReference type="Proteomes" id="UP000605427">
    <property type="component" value="Unassembled WGS sequence"/>
</dbReference>
<organism evidence="2 3">
    <name type="scientific">Saccharibacillus endophyticus</name>
    <dbReference type="NCBI Taxonomy" id="2060666"/>
    <lineage>
        <taxon>Bacteria</taxon>
        <taxon>Bacillati</taxon>
        <taxon>Bacillota</taxon>
        <taxon>Bacilli</taxon>
        <taxon>Bacillales</taxon>
        <taxon>Paenibacillaceae</taxon>
        <taxon>Saccharibacillus</taxon>
    </lineage>
</organism>
<evidence type="ECO:0000259" key="1">
    <source>
        <dbReference type="Pfam" id="PF01636"/>
    </source>
</evidence>
<dbReference type="RefSeq" id="WP_172241256.1">
    <property type="nucleotide sequence ID" value="NZ_BMDD01000005.1"/>
</dbReference>
<dbReference type="Pfam" id="PF01636">
    <property type="entry name" value="APH"/>
    <property type="match status" value="1"/>
</dbReference>
<feature type="domain" description="Aminoglycoside phosphotransferase" evidence="1">
    <location>
        <begin position="29"/>
        <end position="232"/>
    </location>
</feature>
<dbReference type="InterPro" id="IPR002575">
    <property type="entry name" value="Aminoglycoside_PTrfase"/>
</dbReference>
<dbReference type="InterPro" id="IPR011009">
    <property type="entry name" value="Kinase-like_dom_sf"/>
</dbReference>
<sequence>MEKFEKNFSREAIRAAEAFGIGRLLKENRINGGMTSNARRLDTENGFYVLRKLSGIAQARNEHRVSQALKGLDVCPEIMTLADGSGWMHSPDGYYNMQRWIEPLPNRPTVPDYAELGAKVGLMHAALRGEGLEAQADRFDLERTWSSFLSEHARMDAEYKPLIRRMARDIEACLIESENLMPSVPIHGDLGVWNLVFGSNGVRIIDFGELRHGNPLFDLGSLLASTLNVWDQGAEDRLTSCIRVYDIHAESFEPNVLARQIRLWNMRGAAAILKKNGLNAETARYANHVMQQHEAFAVLLNSKGG</sequence>
<dbReference type="SUPFAM" id="SSF56112">
    <property type="entry name" value="Protein kinase-like (PK-like)"/>
    <property type="match status" value="1"/>
</dbReference>
<keyword evidence="3" id="KW-1185">Reference proteome</keyword>
<reference evidence="3" key="1">
    <citation type="journal article" date="2019" name="Int. J. Syst. Evol. Microbiol.">
        <title>The Global Catalogue of Microorganisms (GCM) 10K type strain sequencing project: providing services to taxonomists for standard genome sequencing and annotation.</title>
        <authorList>
            <consortium name="The Broad Institute Genomics Platform"/>
            <consortium name="The Broad Institute Genome Sequencing Center for Infectious Disease"/>
            <person name="Wu L."/>
            <person name="Ma J."/>
        </authorList>
    </citation>
    <scope>NUCLEOTIDE SEQUENCE [LARGE SCALE GENOMIC DNA]</scope>
    <source>
        <strain evidence="3">CCM 8702</strain>
    </source>
</reference>
<proteinExistence type="predicted"/>
<evidence type="ECO:0000313" key="2">
    <source>
        <dbReference type="EMBL" id="GGH84425.1"/>
    </source>
</evidence>
<dbReference type="EMBL" id="BMDD01000005">
    <property type="protein sequence ID" value="GGH84425.1"/>
    <property type="molecule type" value="Genomic_DNA"/>
</dbReference>